<accession>W9RRQ4</accession>
<dbReference type="EMBL" id="KE345006">
    <property type="protein sequence ID" value="EXB89389.1"/>
    <property type="molecule type" value="Genomic_DNA"/>
</dbReference>
<keyword evidence="2" id="KW-1185">Reference proteome</keyword>
<dbReference type="Proteomes" id="UP000030645">
    <property type="component" value="Unassembled WGS sequence"/>
</dbReference>
<organism evidence="1 2">
    <name type="scientific">Morus notabilis</name>
    <dbReference type="NCBI Taxonomy" id="981085"/>
    <lineage>
        <taxon>Eukaryota</taxon>
        <taxon>Viridiplantae</taxon>
        <taxon>Streptophyta</taxon>
        <taxon>Embryophyta</taxon>
        <taxon>Tracheophyta</taxon>
        <taxon>Spermatophyta</taxon>
        <taxon>Magnoliopsida</taxon>
        <taxon>eudicotyledons</taxon>
        <taxon>Gunneridae</taxon>
        <taxon>Pentapetalae</taxon>
        <taxon>rosids</taxon>
        <taxon>fabids</taxon>
        <taxon>Rosales</taxon>
        <taxon>Moraceae</taxon>
        <taxon>Moreae</taxon>
        <taxon>Morus</taxon>
    </lineage>
</organism>
<protein>
    <submittedName>
        <fullName evidence="1">Uncharacterized protein</fullName>
    </submittedName>
</protein>
<name>W9RRQ4_9ROSA</name>
<evidence type="ECO:0000313" key="2">
    <source>
        <dbReference type="Proteomes" id="UP000030645"/>
    </source>
</evidence>
<sequence length="76" mass="8820">MEKWVLPHFDHDFWDITWNTEGMDPTNDDWVGDRMGPTWSACPLPRDWLIGFCPSKQIVSCNPSGRQVGPIAYYPH</sequence>
<dbReference type="AlphaFoldDB" id="W9RRQ4"/>
<evidence type="ECO:0000313" key="1">
    <source>
        <dbReference type="EMBL" id="EXB89389.1"/>
    </source>
</evidence>
<gene>
    <name evidence="1" type="ORF">L484_017355</name>
</gene>
<reference evidence="2" key="1">
    <citation type="submission" date="2013-01" db="EMBL/GenBank/DDBJ databases">
        <title>Draft Genome Sequence of a Mulberry Tree, Morus notabilis C.K. Schneid.</title>
        <authorList>
            <person name="He N."/>
            <person name="Zhao S."/>
        </authorList>
    </citation>
    <scope>NUCLEOTIDE SEQUENCE</scope>
</reference>
<proteinExistence type="predicted"/>